<dbReference type="SUPFAM" id="SSF52172">
    <property type="entry name" value="CheY-like"/>
    <property type="match status" value="1"/>
</dbReference>
<dbReference type="EMBL" id="JBHSTT010000049">
    <property type="protein sequence ID" value="MFC6390638.1"/>
    <property type="molecule type" value="Genomic_DNA"/>
</dbReference>
<dbReference type="InterPro" id="IPR004358">
    <property type="entry name" value="Sig_transdc_His_kin-like_C"/>
</dbReference>
<comment type="caution">
    <text evidence="10">The sequence shown here is derived from an EMBL/GenBank/DDBJ whole genome shotgun (WGS) entry which is preliminary data.</text>
</comment>
<evidence type="ECO:0000256" key="3">
    <source>
        <dbReference type="ARBA" id="ARBA00022553"/>
    </source>
</evidence>
<dbReference type="InterPro" id="IPR035965">
    <property type="entry name" value="PAS-like_dom_sf"/>
</dbReference>
<feature type="domain" description="PAS" evidence="9">
    <location>
        <begin position="364"/>
        <end position="424"/>
    </location>
</feature>
<dbReference type="Pfam" id="PF00072">
    <property type="entry name" value="Response_reg"/>
    <property type="match status" value="1"/>
</dbReference>
<evidence type="ECO:0000259" key="9">
    <source>
        <dbReference type="PROSITE" id="PS50112"/>
    </source>
</evidence>
<dbReference type="Pfam" id="PF00512">
    <property type="entry name" value="HisKA"/>
    <property type="match status" value="1"/>
</dbReference>
<evidence type="ECO:0000256" key="4">
    <source>
        <dbReference type="PROSITE-ProRule" id="PRU00169"/>
    </source>
</evidence>
<dbReference type="EC" id="2.7.13.3" evidence="2"/>
<keyword evidence="6" id="KW-0472">Membrane</keyword>
<dbReference type="CDD" id="cd00082">
    <property type="entry name" value="HisKA"/>
    <property type="match status" value="1"/>
</dbReference>
<name>A0ABW1WQI4_9HYPH</name>
<dbReference type="SMART" id="SM00091">
    <property type="entry name" value="PAS"/>
    <property type="match status" value="1"/>
</dbReference>
<evidence type="ECO:0000256" key="6">
    <source>
        <dbReference type="SAM" id="Phobius"/>
    </source>
</evidence>
<dbReference type="InterPro" id="IPR005467">
    <property type="entry name" value="His_kinase_dom"/>
</dbReference>
<dbReference type="Gene3D" id="1.10.287.130">
    <property type="match status" value="1"/>
</dbReference>
<dbReference type="PROSITE" id="PS50110">
    <property type="entry name" value="RESPONSE_REGULATORY"/>
    <property type="match status" value="1"/>
</dbReference>
<comment type="catalytic activity">
    <reaction evidence="1">
        <text>ATP + protein L-histidine = ADP + protein N-phospho-L-histidine.</text>
        <dbReference type="EC" id="2.7.13.3"/>
    </reaction>
</comment>
<dbReference type="CDD" id="cd18773">
    <property type="entry name" value="PDC1_HK_sensor"/>
    <property type="match status" value="1"/>
</dbReference>
<evidence type="ECO:0000313" key="10">
    <source>
        <dbReference type="EMBL" id="MFC6390638.1"/>
    </source>
</evidence>
<dbReference type="PROSITE" id="PS50109">
    <property type="entry name" value="HIS_KIN"/>
    <property type="match status" value="1"/>
</dbReference>
<dbReference type="PANTHER" id="PTHR45339">
    <property type="entry name" value="HYBRID SIGNAL TRANSDUCTION HISTIDINE KINASE J"/>
    <property type="match status" value="1"/>
</dbReference>
<keyword evidence="6" id="KW-0812">Transmembrane</keyword>
<dbReference type="Gene3D" id="3.30.450.20">
    <property type="entry name" value="PAS domain"/>
    <property type="match status" value="2"/>
</dbReference>
<dbReference type="SMART" id="SM00387">
    <property type="entry name" value="HATPase_c"/>
    <property type="match status" value="1"/>
</dbReference>
<dbReference type="SMART" id="SM00388">
    <property type="entry name" value="HisKA"/>
    <property type="match status" value="1"/>
</dbReference>
<dbReference type="InterPro" id="IPR011006">
    <property type="entry name" value="CheY-like_superfamily"/>
</dbReference>
<dbReference type="SUPFAM" id="SSF47384">
    <property type="entry name" value="Homodimeric domain of signal transducing histidine kinase"/>
    <property type="match status" value="1"/>
</dbReference>
<evidence type="ECO:0000313" key="11">
    <source>
        <dbReference type="Proteomes" id="UP001596237"/>
    </source>
</evidence>
<dbReference type="InterPro" id="IPR036097">
    <property type="entry name" value="HisK_dim/P_sf"/>
</dbReference>
<dbReference type="CDD" id="cd17546">
    <property type="entry name" value="REC_hyHK_CKI1_RcsC-like"/>
    <property type="match status" value="1"/>
</dbReference>
<feature type="region of interest" description="Disordered" evidence="5">
    <location>
        <begin position="718"/>
        <end position="754"/>
    </location>
</feature>
<dbReference type="Gene3D" id="3.30.565.10">
    <property type="entry name" value="Histidine kinase-like ATPase, C-terminal domain"/>
    <property type="match status" value="1"/>
</dbReference>
<sequence length="998" mass="106087">MRDLVMTAGVRSRPLVASFVLFALALALPFATVAITATSWYVGSERERLRSTVTLIGEEVRDRIDRELAEMEAVARTLAASPSIDTGELAGFRAQALASIDPDHTAVVLAELDGRQLVNTRVPDDRALPPMPQPDLTEPLLRTRRPVISGLTTSQVTGQPIVYVVAPVIRDGRVVKTVAVVIRAEHFAPLMRLPHVTGPYWAAVHDRDGRLVARFGEGAPLHEEPSPRRTGRAGPAATGAEGVLHVAHDSRRSDWRFVAGIGRDALEAPLFHSLALLLGLALILIGPGSLFALALARRIARTASGLTAQAEAIGRGETLETDGSKIREVQVVGNALAEASRALADERAALQSAQAGLEAEIEASRSLYRILAENVSDIIILRRKEQVGWIYASPSFERILGYDEAAQAALDIASFIHPEDLAAVLAADAALGPDQPYASCLFRARHGQGHWVWLETACTFITAAGPDEPNLISVLRDVTLRQEQAGELRIARDMAELAKARAENASRAKSEFLAMVSHEIRTPLATIHGYTELLSDSGPLSAEQTRHLALISEATGTMLTAVDDILDLARIEAGDFRIEEVCFAPAEAAESVTAFARPIAAAHGITLGLTVAPDVPRLVRGDPRRLRQILLNLCHASLRERRGGLITLSLYASHAAEGRIGFALTGSGGQGFAASPAGDGLGLAIARRLVARMGGRLDTALSAGEAASFRFSLPFKAKTGTDTPAPSPAEAPSRALPSPIGPADAGTGPGSRPRGARLLLVEDHAINQEMTRYMLERQGHRVDVVEDGAAAVAAVQRTVYDLVLMDVQMAGMDGLTATRRIRALPHPARHVPIVALTACVLPEQIRSIREAGMNGHIGRPIDSGTLNAAIEAELGSVMLAEPAAPTPAVIDRDTLDRLSAELGAQAAHGALRGFLSLLGVTSMNSETLRAEAPSLAVGARRLGLADLADTLDGLAASAEAAEEEALRRCHAARRRVERALPEAFDGRPFTGSERISTP</sequence>
<organism evidence="10 11">
    <name type="scientific">Methylorubrum zatmanii</name>
    <dbReference type="NCBI Taxonomy" id="29429"/>
    <lineage>
        <taxon>Bacteria</taxon>
        <taxon>Pseudomonadati</taxon>
        <taxon>Pseudomonadota</taxon>
        <taxon>Alphaproteobacteria</taxon>
        <taxon>Hyphomicrobiales</taxon>
        <taxon>Methylobacteriaceae</taxon>
        <taxon>Methylorubrum</taxon>
    </lineage>
</organism>
<dbReference type="NCBIfam" id="TIGR00229">
    <property type="entry name" value="sensory_box"/>
    <property type="match status" value="1"/>
</dbReference>
<protein>
    <recommendedName>
        <fullName evidence="2">histidine kinase</fullName>
        <ecNumber evidence="2">2.7.13.3</ecNumber>
    </recommendedName>
</protein>
<feature type="domain" description="Histidine kinase" evidence="7">
    <location>
        <begin position="515"/>
        <end position="717"/>
    </location>
</feature>
<dbReference type="SMART" id="SM00448">
    <property type="entry name" value="REC"/>
    <property type="match status" value="1"/>
</dbReference>
<dbReference type="CDD" id="cd00130">
    <property type="entry name" value="PAS"/>
    <property type="match status" value="1"/>
</dbReference>
<dbReference type="PRINTS" id="PR00344">
    <property type="entry name" value="BCTRLSENSOR"/>
</dbReference>
<evidence type="ECO:0000256" key="1">
    <source>
        <dbReference type="ARBA" id="ARBA00000085"/>
    </source>
</evidence>
<dbReference type="InterPro" id="IPR000014">
    <property type="entry name" value="PAS"/>
</dbReference>
<evidence type="ECO:0000256" key="5">
    <source>
        <dbReference type="SAM" id="MobiDB-lite"/>
    </source>
</evidence>
<dbReference type="InterPro" id="IPR003661">
    <property type="entry name" value="HisK_dim/P_dom"/>
</dbReference>
<feature type="domain" description="Response regulatory" evidence="8">
    <location>
        <begin position="757"/>
        <end position="874"/>
    </location>
</feature>
<dbReference type="PANTHER" id="PTHR45339:SF3">
    <property type="entry name" value="HISTIDINE KINASE"/>
    <property type="match status" value="1"/>
</dbReference>
<dbReference type="InterPro" id="IPR036890">
    <property type="entry name" value="HATPase_C_sf"/>
</dbReference>
<gene>
    <name evidence="10" type="ORF">ACFQDP_15045</name>
</gene>
<feature type="modified residue" description="4-aspartylphosphate" evidence="4">
    <location>
        <position position="806"/>
    </location>
</feature>
<dbReference type="PROSITE" id="PS50112">
    <property type="entry name" value="PAS"/>
    <property type="match status" value="1"/>
</dbReference>
<evidence type="ECO:0000256" key="2">
    <source>
        <dbReference type="ARBA" id="ARBA00012438"/>
    </source>
</evidence>
<keyword evidence="11" id="KW-1185">Reference proteome</keyword>
<feature type="transmembrane region" description="Helical" evidence="6">
    <location>
        <begin position="274"/>
        <end position="296"/>
    </location>
</feature>
<keyword evidence="6" id="KW-1133">Transmembrane helix</keyword>
<dbReference type="InterPro" id="IPR003594">
    <property type="entry name" value="HATPase_dom"/>
</dbReference>
<dbReference type="RefSeq" id="WP_378740694.1">
    <property type="nucleotide sequence ID" value="NZ_JBHSTT010000049.1"/>
</dbReference>
<reference evidence="11" key="1">
    <citation type="journal article" date="2019" name="Int. J. Syst. Evol. Microbiol.">
        <title>The Global Catalogue of Microorganisms (GCM) 10K type strain sequencing project: providing services to taxonomists for standard genome sequencing and annotation.</title>
        <authorList>
            <consortium name="The Broad Institute Genomics Platform"/>
            <consortium name="The Broad Institute Genome Sequencing Center for Infectious Disease"/>
            <person name="Wu L."/>
            <person name="Ma J."/>
        </authorList>
    </citation>
    <scope>NUCLEOTIDE SEQUENCE [LARGE SCALE GENOMIC DNA]</scope>
    <source>
        <strain evidence="11">CCUG 36916</strain>
    </source>
</reference>
<dbReference type="InterPro" id="IPR013655">
    <property type="entry name" value="PAS_fold_3"/>
</dbReference>
<evidence type="ECO:0000259" key="8">
    <source>
        <dbReference type="PROSITE" id="PS50110"/>
    </source>
</evidence>
<dbReference type="Gene3D" id="3.40.50.2300">
    <property type="match status" value="1"/>
</dbReference>
<proteinExistence type="predicted"/>
<keyword evidence="3 4" id="KW-0597">Phosphoprotein</keyword>
<feature type="compositionally biased region" description="Low complexity" evidence="5">
    <location>
        <begin position="728"/>
        <end position="738"/>
    </location>
</feature>
<dbReference type="SUPFAM" id="SSF55874">
    <property type="entry name" value="ATPase domain of HSP90 chaperone/DNA topoisomerase II/histidine kinase"/>
    <property type="match status" value="1"/>
</dbReference>
<dbReference type="InterPro" id="IPR001789">
    <property type="entry name" value="Sig_transdc_resp-reg_receiver"/>
</dbReference>
<evidence type="ECO:0000259" key="7">
    <source>
        <dbReference type="PROSITE" id="PS50109"/>
    </source>
</evidence>
<accession>A0ABW1WQI4</accession>
<dbReference type="Pfam" id="PF02518">
    <property type="entry name" value="HATPase_c"/>
    <property type="match status" value="1"/>
</dbReference>
<dbReference type="Pfam" id="PF08447">
    <property type="entry name" value="PAS_3"/>
    <property type="match status" value="1"/>
</dbReference>
<dbReference type="SUPFAM" id="SSF55785">
    <property type="entry name" value="PYP-like sensor domain (PAS domain)"/>
    <property type="match status" value="1"/>
</dbReference>
<dbReference type="Proteomes" id="UP001596237">
    <property type="component" value="Unassembled WGS sequence"/>
</dbReference>